<name>A0A318JGC6_BURPY</name>
<accession>A0A318JGC6</accession>
<organism evidence="1 2">
    <name type="scientific">Burkholderia pyrrocinia</name>
    <name type="common">Pseudomonas pyrrocinia</name>
    <dbReference type="NCBI Taxonomy" id="60550"/>
    <lineage>
        <taxon>Bacteria</taxon>
        <taxon>Pseudomonadati</taxon>
        <taxon>Pseudomonadota</taxon>
        <taxon>Betaproteobacteria</taxon>
        <taxon>Burkholderiales</taxon>
        <taxon>Burkholderiaceae</taxon>
        <taxon>Burkholderia</taxon>
        <taxon>Burkholderia cepacia complex</taxon>
    </lineage>
</organism>
<comment type="caution">
    <text evidence="1">The sequence shown here is derived from an EMBL/GenBank/DDBJ whole genome shotgun (WGS) entry which is preliminary data.</text>
</comment>
<dbReference type="Proteomes" id="UP000247755">
    <property type="component" value="Unassembled WGS sequence"/>
</dbReference>
<proteinExistence type="predicted"/>
<protein>
    <submittedName>
        <fullName evidence="1">Uncharacterized protein</fullName>
    </submittedName>
</protein>
<dbReference type="EMBL" id="QJJY01000002">
    <property type="protein sequence ID" value="PXX39322.1"/>
    <property type="molecule type" value="Genomic_DNA"/>
</dbReference>
<evidence type="ECO:0000313" key="2">
    <source>
        <dbReference type="Proteomes" id="UP000247755"/>
    </source>
</evidence>
<evidence type="ECO:0000313" key="1">
    <source>
        <dbReference type="EMBL" id="PXX39322.1"/>
    </source>
</evidence>
<gene>
    <name evidence="1" type="ORF">NA66_1002449</name>
</gene>
<dbReference type="AlphaFoldDB" id="A0A318JGC6"/>
<reference evidence="1 2" key="1">
    <citation type="submission" date="2018-05" db="EMBL/GenBank/DDBJ databases">
        <title>Comparative genomics of bacterial root endophytes of switchgrass collected from native prairies over two seasons.</title>
        <authorList>
            <person name="Tang Y."/>
        </authorList>
    </citation>
    <scope>NUCLEOTIDE SEQUENCE [LARGE SCALE GENOMIC DNA]</scope>
    <source>
        <strain evidence="1 2">NFIX32</strain>
    </source>
</reference>
<sequence>MILAYKWSRDDLAESICDYFKNHGEDYHKKAAKEYEDRKQSGRLPKQLDPDHKIAFFSDNLYSKHRYPL</sequence>